<dbReference type="RefSeq" id="WP_072873905.1">
    <property type="nucleotide sequence ID" value="NZ_FRAF01000010.1"/>
</dbReference>
<dbReference type="OrthoDB" id="9763796at2"/>
<keyword evidence="3 9" id="KW-0633">Potassium transport</keyword>
<evidence type="ECO:0000313" key="10">
    <source>
        <dbReference type="EMBL" id="SHK21591.1"/>
    </source>
</evidence>
<keyword evidence="6 9" id="KW-1133">Transmembrane helix</keyword>
<feature type="transmembrane region" description="Helical" evidence="9">
    <location>
        <begin position="65"/>
        <end position="85"/>
    </location>
</feature>
<dbReference type="NCBIfam" id="TIGR00680">
    <property type="entry name" value="kdpA"/>
    <property type="match status" value="1"/>
</dbReference>
<evidence type="ECO:0000256" key="7">
    <source>
        <dbReference type="ARBA" id="ARBA00023065"/>
    </source>
</evidence>
<evidence type="ECO:0000256" key="5">
    <source>
        <dbReference type="ARBA" id="ARBA00022958"/>
    </source>
</evidence>
<protein>
    <recommendedName>
        <fullName evidence="9">Potassium-transporting ATPase potassium-binding subunit</fullName>
    </recommendedName>
    <alternativeName>
        <fullName evidence="9">ATP phosphohydrolase [potassium-transporting] A chain</fullName>
    </alternativeName>
    <alternativeName>
        <fullName evidence="9">Potassium-binding and translocating subunit A</fullName>
    </alternativeName>
    <alternativeName>
        <fullName evidence="9">Potassium-translocating ATPase A chain</fullName>
    </alternativeName>
</protein>
<dbReference type="GO" id="GO:0030955">
    <property type="term" value="F:potassium ion binding"/>
    <property type="evidence" value="ECO:0007669"/>
    <property type="project" value="UniProtKB-UniRule"/>
</dbReference>
<evidence type="ECO:0000256" key="6">
    <source>
        <dbReference type="ARBA" id="ARBA00022989"/>
    </source>
</evidence>
<evidence type="ECO:0000256" key="4">
    <source>
        <dbReference type="ARBA" id="ARBA00022692"/>
    </source>
</evidence>
<evidence type="ECO:0000256" key="3">
    <source>
        <dbReference type="ARBA" id="ARBA00022538"/>
    </source>
</evidence>
<keyword evidence="1 9" id="KW-0813">Transport</keyword>
<keyword evidence="4 9" id="KW-0812">Transmembrane</keyword>
<keyword evidence="2 9" id="KW-1003">Cell membrane</keyword>
<dbReference type="AlphaFoldDB" id="A0A1M6QMX6"/>
<feature type="transmembrane region" description="Helical" evidence="9">
    <location>
        <begin position="252"/>
        <end position="278"/>
    </location>
</feature>
<feature type="transmembrane region" description="Helical" evidence="9">
    <location>
        <begin position="422"/>
        <end position="443"/>
    </location>
</feature>
<comment type="subcellular location">
    <subcellularLocation>
        <location evidence="9">Cell membrane</location>
        <topology evidence="9">Multi-pass membrane protein</topology>
    </subcellularLocation>
</comment>
<keyword evidence="11" id="KW-1185">Reference proteome</keyword>
<dbReference type="PANTHER" id="PTHR30607:SF2">
    <property type="entry name" value="POTASSIUM-TRANSPORTING ATPASE POTASSIUM-BINDING SUBUNIT"/>
    <property type="match status" value="1"/>
</dbReference>
<evidence type="ECO:0000256" key="8">
    <source>
        <dbReference type="ARBA" id="ARBA00023136"/>
    </source>
</evidence>
<feature type="transmembrane region" description="Helical" evidence="9">
    <location>
        <begin position="331"/>
        <end position="351"/>
    </location>
</feature>
<keyword evidence="7 9" id="KW-0406">Ion transport</keyword>
<dbReference type="Proteomes" id="UP000184016">
    <property type="component" value="Unassembled WGS sequence"/>
</dbReference>
<evidence type="ECO:0000256" key="2">
    <source>
        <dbReference type="ARBA" id="ARBA00022475"/>
    </source>
</evidence>
<dbReference type="Pfam" id="PF03814">
    <property type="entry name" value="KdpA"/>
    <property type="match status" value="1"/>
</dbReference>
<evidence type="ECO:0000256" key="1">
    <source>
        <dbReference type="ARBA" id="ARBA00022448"/>
    </source>
</evidence>
<organism evidence="10 11">
    <name type="scientific">Alicyclobacillus tolerans</name>
    <dbReference type="NCBI Taxonomy" id="90970"/>
    <lineage>
        <taxon>Bacteria</taxon>
        <taxon>Bacillati</taxon>
        <taxon>Bacillota</taxon>
        <taxon>Bacilli</taxon>
        <taxon>Bacillales</taxon>
        <taxon>Alicyclobacillaceae</taxon>
        <taxon>Alicyclobacillus</taxon>
    </lineage>
</organism>
<dbReference type="HAMAP" id="MF_00275">
    <property type="entry name" value="KdpA"/>
    <property type="match status" value="1"/>
</dbReference>
<dbReference type="GO" id="GO:0008556">
    <property type="term" value="F:P-type potassium transmembrane transporter activity"/>
    <property type="evidence" value="ECO:0007669"/>
    <property type="project" value="InterPro"/>
</dbReference>
<evidence type="ECO:0000313" key="11">
    <source>
        <dbReference type="Proteomes" id="UP000184016"/>
    </source>
</evidence>
<keyword evidence="5 9" id="KW-0630">Potassium</keyword>
<feature type="transmembrane region" description="Helical" evidence="9">
    <location>
        <begin position="137"/>
        <end position="160"/>
    </location>
</feature>
<accession>A0A1M6QMX6</accession>
<keyword evidence="8 9" id="KW-0472">Membrane</keyword>
<comment type="function">
    <text evidence="9">Part of the high-affinity ATP-driven potassium transport (or Kdp) system, which catalyzes the hydrolysis of ATP coupled with the electrogenic transport of potassium into the cytoplasm. This subunit binds the extracellular potassium ions and delivers the ions to the membrane domain of KdpB through an intramembrane tunnel.</text>
</comment>
<dbReference type="STRING" id="1830138.SAMN05443507_11054"/>
<feature type="transmembrane region" description="Helical" evidence="9">
    <location>
        <begin position="382"/>
        <end position="401"/>
    </location>
</feature>
<feature type="transmembrane region" description="Helical" evidence="9">
    <location>
        <begin position="6"/>
        <end position="28"/>
    </location>
</feature>
<feature type="transmembrane region" description="Helical" evidence="9">
    <location>
        <begin position="528"/>
        <end position="552"/>
    </location>
</feature>
<reference evidence="11" key="1">
    <citation type="submission" date="2016-11" db="EMBL/GenBank/DDBJ databases">
        <authorList>
            <person name="Varghese N."/>
            <person name="Submissions S."/>
        </authorList>
    </citation>
    <scope>NUCLEOTIDE SEQUENCE [LARGE SCALE GENOMIC DNA]</scope>
    <source>
        <strain evidence="11">USBA-503</strain>
    </source>
</reference>
<proteinExistence type="inferred from homology"/>
<dbReference type="InterPro" id="IPR004623">
    <property type="entry name" value="KdpA"/>
</dbReference>
<dbReference type="PANTHER" id="PTHR30607">
    <property type="entry name" value="POTASSIUM-TRANSPORTING ATPASE A CHAIN"/>
    <property type="match status" value="1"/>
</dbReference>
<feature type="transmembrane region" description="Helical" evidence="9">
    <location>
        <begin position="358"/>
        <end position="376"/>
    </location>
</feature>
<comment type="subunit">
    <text evidence="9">The system is composed of three essential subunits: KdpA, KdpB and KdpC.</text>
</comment>
<name>A0A1M6QMX6_9BACL</name>
<sequence length="570" mass="61621">MTVEGILQILLVLILMFLFGIPLGRYIYTIFSLQHSRMDRLFMPVERFLYRLIGVDSSVSMDWKAYLRALMLVNFVMLLFAYLIFRLQGRLPLNPDKIPGMSPALAFNTAASFITNTNWQNYAGETSMSYLGQMLGITFLQFTSAATGLVAAIAFVRAIVRSKTDNLGNFWVDIIRAHTRLLLPMSFLLACVLVALGVPETLQGAAIVHTLSGDVQVIARGPVASLEAIKQLGTNGGGFFNANSAHPFEDPTALTCVLEILAMGVTATGLIWTLGLFLKNRKQAIVLYVFLTAILMLGTFIIYGNEAAGNPLVHQAFGIHGPNMEGKEVRFGIPLTSLFTAATTAYTTGAVNAMHDSLMPISGLVPLLFMMFNVIFGGKGVGLLNILMFLIITVFLSGLMVGRTPEIFGKKIEAREVKLATVAMLVHPFVILVPTAIAIATQVGRASILNPGLHGFTEVLYAFTSAAANNGSAFAGLNGNTEFYNLVLGVVMLLGRYISILAMFAIAGSMILKPIIPASEGTLRTDTFSFGGVFVAVFVIVGALTFFPFLAIGPIGEQLQMMHTVSHIVH</sequence>
<feature type="transmembrane region" description="Helical" evidence="9">
    <location>
        <begin position="483"/>
        <end position="507"/>
    </location>
</feature>
<feature type="transmembrane region" description="Helical" evidence="9">
    <location>
        <begin position="181"/>
        <end position="198"/>
    </location>
</feature>
<feature type="transmembrane region" description="Helical" evidence="9">
    <location>
        <begin position="285"/>
        <end position="303"/>
    </location>
</feature>
<evidence type="ECO:0000256" key="9">
    <source>
        <dbReference type="HAMAP-Rule" id="MF_00275"/>
    </source>
</evidence>
<dbReference type="GO" id="GO:0005886">
    <property type="term" value="C:plasma membrane"/>
    <property type="evidence" value="ECO:0007669"/>
    <property type="project" value="UniProtKB-SubCell"/>
</dbReference>
<comment type="similarity">
    <text evidence="9">Belongs to the KdpA family.</text>
</comment>
<dbReference type="PIRSF" id="PIRSF001294">
    <property type="entry name" value="K_ATPaseA"/>
    <property type="match status" value="1"/>
</dbReference>
<gene>
    <name evidence="9" type="primary">kdpA</name>
    <name evidence="10" type="ORF">SAMN05443507_11054</name>
</gene>
<dbReference type="EMBL" id="FRAF01000010">
    <property type="protein sequence ID" value="SHK21591.1"/>
    <property type="molecule type" value="Genomic_DNA"/>
</dbReference>